<dbReference type="Proteomes" id="UP000016568">
    <property type="component" value="Unassembled WGS sequence"/>
</dbReference>
<dbReference type="AlphaFoldDB" id="U2YNC7"/>
<dbReference type="KEGG" id="ntd:EGO55_06460"/>
<proteinExistence type="inferred from homology"/>
<keyword evidence="7" id="KW-0406">Ion transport</keyword>
<keyword evidence="5 11" id="KW-0812">Transmembrane</keyword>
<dbReference type="Gene3D" id="2.40.170.20">
    <property type="entry name" value="TonB-dependent receptor, beta-barrel domain"/>
    <property type="match status" value="1"/>
</dbReference>
<comment type="caution">
    <text evidence="16">The sequence shown here is derived from an EMBL/GenBank/DDBJ whole genome shotgun (WGS) entry which is preliminary data.</text>
</comment>
<evidence type="ECO:0000313" key="17">
    <source>
        <dbReference type="Proteomes" id="UP000016568"/>
    </source>
</evidence>
<dbReference type="GO" id="GO:0009279">
    <property type="term" value="C:cell outer membrane"/>
    <property type="evidence" value="ECO:0007669"/>
    <property type="project" value="UniProtKB-SubCell"/>
</dbReference>
<evidence type="ECO:0000256" key="10">
    <source>
        <dbReference type="ARBA" id="ARBA00023237"/>
    </source>
</evidence>
<evidence type="ECO:0000256" key="6">
    <source>
        <dbReference type="ARBA" id="ARBA00023004"/>
    </source>
</evidence>
<dbReference type="PANTHER" id="PTHR32552:SF81">
    <property type="entry name" value="TONB-DEPENDENT OUTER MEMBRANE RECEPTOR"/>
    <property type="match status" value="1"/>
</dbReference>
<evidence type="ECO:0000259" key="15">
    <source>
        <dbReference type="Pfam" id="PF07715"/>
    </source>
</evidence>
<evidence type="ECO:0000256" key="11">
    <source>
        <dbReference type="PROSITE-ProRule" id="PRU01360"/>
    </source>
</evidence>
<dbReference type="OrthoDB" id="7177879at2"/>
<keyword evidence="3 11" id="KW-1134">Transmembrane beta strand</keyword>
<evidence type="ECO:0000256" key="5">
    <source>
        <dbReference type="ARBA" id="ARBA00022692"/>
    </source>
</evidence>
<keyword evidence="10 11" id="KW-0998">Cell outer membrane</keyword>
<sequence>MYRLACVRAALAATVCFSCYIPVSYAQSSAAGGSPGVSADGDIIVTARRQEEKLQRVPIAITVIDDRALARGNLTSMKDVQYLTPSLSVSTNNTRNTDNYSLRGIGTTFGTDPAVVAYFAEVPLPGGGGGAGNLFDLANVQVLNGPQGTLFGRNTTGGAVLFEPKRPTYRFEGSLQVGYGNHDNFEQQAIVNIPVVPGVLAIRAGISHRQRDGFTKDVITGRDYDNINYLAARFSVLFTPGDSFENYTVVSYLDRKEHGGSSQLHLINPGFYGNVFDSVVAQQKAWGPRRVAYNGQQADRQEILMVANQTRIDLTPDITLKNIISYSTFRNDARIDVDGSLIPGIQYYPTGLPGGLQNNGTPAFNQFTEELQLSGKTLNDMLDWTVGAYYQRNTPKKNLTAQELAIFGAPTVHFSQGDKLTSKAAYVQATLDFGAFSPSLQGLKLTGGIRRTHDRRKDYADRYYPDLPGQPCEYVPATYPNCRYDFPARSFKATTYTLGLNYQISEATMLYATARRGFKSGGFNLPAVPSEGFASFGPETVDDIEIGAKTRTTLGGMPLNASVAVFRDKFKDIQRALLFPSGTSFALYLVNASSATIKGFETQVDINPTPELKLGARYSYLDSKYGTFIDPVSQASYTGLSLPYTPKHKLTLMAGYNKDLGNAGTIELGATWSYQSSYRNLDAFDPDIVVKGYSLLSLNAGWNGIMGSDFDLSLYATNVTNKLYRVGGGNYYNSLGFTTSIYGEPRMVGARLTYHFGGAAD</sequence>
<dbReference type="CDD" id="cd01347">
    <property type="entry name" value="ligand_gated_channel"/>
    <property type="match status" value="1"/>
</dbReference>
<keyword evidence="6" id="KW-0408">Iron</keyword>
<comment type="similarity">
    <text evidence="11 12">Belongs to the TonB-dependent receptor family.</text>
</comment>
<organism evidence="16 17">
    <name type="scientific">Caenibius tardaugens NBRC 16725</name>
    <dbReference type="NCBI Taxonomy" id="1219035"/>
    <lineage>
        <taxon>Bacteria</taxon>
        <taxon>Pseudomonadati</taxon>
        <taxon>Pseudomonadota</taxon>
        <taxon>Alphaproteobacteria</taxon>
        <taxon>Sphingomonadales</taxon>
        <taxon>Erythrobacteraceae</taxon>
        <taxon>Caenibius</taxon>
    </lineage>
</organism>
<evidence type="ECO:0000313" key="16">
    <source>
        <dbReference type="EMBL" id="GAD50062.1"/>
    </source>
</evidence>
<dbReference type="SUPFAM" id="SSF56935">
    <property type="entry name" value="Porins"/>
    <property type="match status" value="1"/>
</dbReference>
<evidence type="ECO:0000256" key="3">
    <source>
        <dbReference type="ARBA" id="ARBA00022452"/>
    </source>
</evidence>
<evidence type="ECO:0000256" key="9">
    <source>
        <dbReference type="ARBA" id="ARBA00023136"/>
    </source>
</evidence>
<keyword evidence="13" id="KW-0732">Signal</keyword>
<keyword evidence="17" id="KW-1185">Reference proteome</keyword>
<feature type="domain" description="TonB-dependent receptor plug" evidence="15">
    <location>
        <begin position="54"/>
        <end position="159"/>
    </location>
</feature>
<keyword evidence="4" id="KW-0410">Iron transport</keyword>
<keyword evidence="8 12" id="KW-0798">TonB box</keyword>
<dbReference type="Pfam" id="PF00593">
    <property type="entry name" value="TonB_dep_Rec_b-barrel"/>
    <property type="match status" value="1"/>
</dbReference>
<dbReference type="InterPro" id="IPR039426">
    <property type="entry name" value="TonB-dep_rcpt-like"/>
</dbReference>
<evidence type="ECO:0000256" key="4">
    <source>
        <dbReference type="ARBA" id="ARBA00022496"/>
    </source>
</evidence>
<dbReference type="InterPro" id="IPR036942">
    <property type="entry name" value="Beta-barrel_TonB_sf"/>
</dbReference>
<dbReference type="Pfam" id="PF07715">
    <property type="entry name" value="Plug"/>
    <property type="match status" value="1"/>
</dbReference>
<keyword evidence="9 11" id="KW-0472">Membrane</keyword>
<dbReference type="PANTHER" id="PTHR32552">
    <property type="entry name" value="FERRICHROME IRON RECEPTOR-RELATED"/>
    <property type="match status" value="1"/>
</dbReference>
<feature type="signal peptide" evidence="13">
    <location>
        <begin position="1"/>
        <end position="26"/>
    </location>
</feature>
<protein>
    <submittedName>
        <fullName evidence="16">Putative TonB-dependent receptor</fullName>
    </submittedName>
</protein>
<evidence type="ECO:0000256" key="2">
    <source>
        <dbReference type="ARBA" id="ARBA00022448"/>
    </source>
</evidence>
<evidence type="ECO:0000256" key="13">
    <source>
        <dbReference type="SAM" id="SignalP"/>
    </source>
</evidence>
<dbReference type="EMBL" id="BASZ01000007">
    <property type="protein sequence ID" value="GAD50062.1"/>
    <property type="molecule type" value="Genomic_DNA"/>
</dbReference>
<gene>
    <name evidence="16" type="ORF">NT2_07_00620</name>
</gene>
<evidence type="ECO:0000256" key="8">
    <source>
        <dbReference type="ARBA" id="ARBA00023077"/>
    </source>
</evidence>
<reference evidence="16 17" key="1">
    <citation type="submission" date="2013-09" db="EMBL/GenBank/DDBJ databases">
        <title>Whole genome shotgun sequence of Novosphingobium tardaugens NBRC 16725.</title>
        <authorList>
            <person name="Isaki S."/>
            <person name="Hosoyama A."/>
            <person name="Tsuchikane K."/>
            <person name="Katsumata H."/>
            <person name="Ando Y."/>
            <person name="Yamazaki S."/>
            <person name="Fujita N."/>
        </authorList>
    </citation>
    <scope>NUCLEOTIDE SEQUENCE [LARGE SCALE GENOMIC DNA]</scope>
    <source>
        <strain evidence="16 17">NBRC 16725</strain>
    </source>
</reference>
<dbReference type="eggNOG" id="COG4774">
    <property type="taxonomic scope" value="Bacteria"/>
</dbReference>
<dbReference type="InterPro" id="IPR012910">
    <property type="entry name" value="Plug_dom"/>
</dbReference>
<dbReference type="GO" id="GO:0006826">
    <property type="term" value="P:iron ion transport"/>
    <property type="evidence" value="ECO:0007669"/>
    <property type="project" value="UniProtKB-KW"/>
</dbReference>
<evidence type="ECO:0000256" key="12">
    <source>
        <dbReference type="RuleBase" id="RU003357"/>
    </source>
</evidence>
<keyword evidence="2 11" id="KW-0813">Transport</keyword>
<name>U2YNC7_9SPHN</name>
<feature type="domain" description="TonB-dependent receptor-like beta-barrel" evidence="14">
    <location>
        <begin position="274"/>
        <end position="719"/>
    </location>
</feature>
<accession>U2YNC7</accession>
<evidence type="ECO:0000259" key="14">
    <source>
        <dbReference type="Pfam" id="PF00593"/>
    </source>
</evidence>
<dbReference type="InterPro" id="IPR000531">
    <property type="entry name" value="Beta-barrel_TonB"/>
</dbReference>
<dbReference type="PROSITE" id="PS52016">
    <property type="entry name" value="TONB_DEPENDENT_REC_3"/>
    <property type="match status" value="1"/>
</dbReference>
<comment type="subcellular location">
    <subcellularLocation>
        <location evidence="1 11">Cell outer membrane</location>
        <topology evidence="1 11">Multi-pass membrane protein</topology>
    </subcellularLocation>
</comment>
<evidence type="ECO:0000256" key="7">
    <source>
        <dbReference type="ARBA" id="ARBA00023065"/>
    </source>
</evidence>
<feature type="chain" id="PRO_5030177774" evidence="13">
    <location>
        <begin position="27"/>
        <end position="761"/>
    </location>
</feature>
<keyword evidence="16" id="KW-0675">Receptor</keyword>
<evidence type="ECO:0000256" key="1">
    <source>
        <dbReference type="ARBA" id="ARBA00004571"/>
    </source>
</evidence>